<name>W2UUQ0_9FLAO</name>
<dbReference type="PANTHER" id="PTHR12526">
    <property type="entry name" value="GLYCOSYLTRANSFERASE"/>
    <property type="match status" value="1"/>
</dbReference>
<proteinExistence type="predicted"/>
<comment type="caution">
    <text evidence="2">The sequence shown here is derived from an EMBL/GenBank/DDBJ whole genome shotgun (WGS) entry which is preliminary data.</text>
</comment>
<keyword evidence="3" id="KW-1185">Reference proteome</keyword>
<organism evidence="2 3">
    <name type="scientific">Zhouia amylolytica AD3</name>
    <dbReference type="NCBI Taxonomy" id="1286632"/>
    <lineage>
        <taxon>Bacteria</taxon>
        <taxon>Pseudomonadati</taxon>
        <taxon>Bacteroidota</taxon>
        <taxon>Flavobacteriia</taxon>
        <taxon>Flavobacteriales</taxon>
        <taxon>Flavobacteriaceae</taxon>
        <taxon>Zhouia</taxon>
    </lineage>
</organism>
<dbReference type="PANTHER" id="PTHR12526:SF572">
    <property type="entry name" value="BLL5144 PROTEIN"/>
    <property type="match status" value="1"/>
</dbReference>
<dbReference type="eggNOG" id="COG0438">
    <property type="taxonomic scope" value="Bacteria"/>
</dbReference>
<dbReference type="InterPro" id="IPR008928">
    <property type="entry name" value="6-hairpin_glycosidase_sf"/>
</dbReference>
<dbReference type="EMBL" id="AYXY01000001">
    <property type="protein sequence ID" value="ETN97097.1"/>
    <property type="molecule type" value="Genomic_DNA"/>
</dbReference>
<evidence type="ECO:0000313" key="3">
    <source>
        <dbReference type="Proteomes" id="UP000018850"/>
    </source>
</evidence>
<keyword evidence="2" id="KW-0808">Transferase</keyword>
<reference evidence="2 3" key="2">
    <citation type="journal article" date="2016" name="Genome Announc.">
        <title>Draft Genome Sequence of Zhouia amylolytica AD3, Isolated from Tidal Flat Sediment.</title>
        <authorList>
            <person name="Jia B."/>
            <person name="Jin H.M."/>
            <person name="Lee H.J."/>
            <person name="Jeon C.O."/>
        </authorList>
    </citation>
    <scope>NUCLEOTIDE SEQUENCE [LARGE SCALE GENOMIC DNA]</scope>
    <source>
        <strain evidence="2 3">AD3</strain>
    </source>
</reference>
<gene>
    <name evidence="2" type="ORF">P278_05230</name>
</gene>
<reference evidence="3" key="1">
    <citation type="submission" date="2013-11" db="EMBL/GenBank/DDBJ databases">
        <title>Draft genome sequence from a member of Zhouia, isolated tidal flat.</title>
        <authorList>
            <person name="Jin H."/>
            <person name="Jeon C.O."/>
        </authorList>
    </citation>
    <scope>NUCLEOTIDE SEQUENCE [LARGE SCALE GENOMIC DNA]</scope>
    <source>
        <strain evidence="3">AD3</strain>
    </source>
</reference>
<dbReference type="Pfam" id="PF00534">
    <property type="entry name" value="Glycos_transf_1"/>
    <property type="match status" value="1"/>
</dbReference>
<accession>W2UUQ0</accession>
<dbReference type="GO" id="GO:0016757">
    <property type="term" value="F:glycosyltransferase activity"/>
    <property type="evidence" value="ECO:0007669"/>
    <property type="project" value="InterPro"/>
</dbReference>
<dbReference type="AlphaFoldDB" id="W2UUQ0"/>
<evidence type="ECO:0000313" key="2">
    <source>
        <dbReference type="EMBL" id="ETN97097.1"/>
    </source>
</evidence>
<evidence type="ECO:0000259" key="1">
    <source>
        <dbReference type="Pfam" id="PF00534"/>
    </source>
</evidence>
<feature type="domain" description="Glycosyl transferase family 1" evidence="1">
    <location>
        <begin position="215"/>
        <end position="391"/>
    </location>
</feature>
<dbReference type="GO" id="GO:0005975">
    <property type="term" value="P:carbohydrate metabolic process"/>
    <property type="evidence" value="ECO:0007669"/>
    <property type="project" value="InterPro"/>
</dbReference>
<dbReference type="SUPFAM" id="SSF48208">
    <property type="entry name" value="Six-hairpin glycosidases"/>
    <property type="match status" value="2"/>
</dbReference>
<dbReference type="Gene3D" id="3.40.50.2000">
    <property type="entry name" value="Glycogen Phosphorylase B"/>
    <property type="match status" value="2"/>
</dbReference>
<dbReference type="PATRIC" id="fig|1286632.3.peg.520"/>
<dbReference type="InterPro" id="IPR001296">
    <property type="entry name" value="Glyco_trans_1"/>
</dbReference>
<sequence length="792" mass="91406">MKTTATNKKNKLSHQRGHNLNWMKSKNITDPSIKKTIPPEVLIISTYPPRECGIATYTKDLVQTLNRKFDKSFSVSVCALETLDQKFRYSSDVKYKLNTHEDSSFNNLAETINKDINVSIVVIQHEFGLFREREEKFIRLLDKISKPIIVVFHTVLPNPDKIRRNNVKRIASLAEWVIVMTKFSEKTLQSDYGLMQTKILIIPHGTHLIDHIDKELLKERYELKGKKVLSTFGLLGRGKNIESTLEALPSIINTHHDVIFLIIGKTHPSVLMQEGDNYRLMLEKKVSALGIHRHVKFINEFLHLNQLLEYLQLTDVYLFTSNDPFQAVSGTFSYAISCGCPIVSTPIPHAKEVLKGGGGIIVDFESPAQLANAVISLLDDRKLRDSYSSYGLHEMASTAWENSAIKHALLFEKIDSDKISLIYNIPPINLKHLKKMTTDFGMLQFSIMNKPDSTSGYTLDDNARALLVLCQYFKLSSDKKVLDLIEIYFNFIEFCFQKNGRFLNYVKYNRTFSKQNETENLDDANGRAIWTLGYFMSMIHLLPSNYQILRPRLEQIFREAIANAIEIKSTRSMAFIIKGLYYSNSEHIDLSSVEIIRKLSDRLVQMYRHESRDGWFWFESYFSYANSVIPEALLCSWMITKDPIYKEIAKSSFDFLISYIFKKESIRVISNKSWINKTDELVLDKFGAEQPIDIAYTILALSKFYEVFEEEEYYSKMIIAFNWFLGANHLRQIIYNPHTGGCYDGLEQTCVNLNQGAESTVSYLLARLTISKAFDDTTAEQYQKEYFMQVNR</sequence>
<protein>
    <submittedName>
        <fullName evidence="2">Glycosyltransferase</fullName>
    </submittedName>
</protein>
<dbReference type="Proteomes" id="UP000018850">
    <property type="component" value="Unassembled WGS sequence"/>
</dbReference>
<dbReference type="RefSeq" id="WP_200909592.1">
    <property type="nucleotide sequence ID" value="NZ_AYXY01000001.1"/>
</dbReference>
<dbReference type="SUPFAM" id="SSF53756">
    <property type="entry name" value="UDP-Glycosyltransferase/glycogen phosphorylase"/>
    <property type="match status" value="1"/>
</dbReference>